<dbReference type="Proteomes" id="UP001501705">
    <property type="component" value="Unassembled WGS sequence"/>
</dbReference>
<protein>
    <submittedName>
        <fullName evidence="2">Uncharacterized protein</fullName>
    </submittedName>
</protein>
<keyword evidence="1" id="KW-1133">Transmembrane helix</keyword>
<dbReference type="EMBL" id="BAAAPH010000015">
    <property type="protein sequence ID" value="GAA1584136.1"/>
    <property type="molecule type" value="Genomic_DNA"/>
</dbReference>
<sequence>MSNDIERLLANAADDTDQPLNTSPGEIVGRARRSARKARIATISTSVLTAAAVIGGAAAWSAHRVDGEAPVAGAGQTVTVDVKTGWLIDRETGKAIAPAPPVSRVSDSDIIKRCAGYDKSPRYEPVPAWDKAGPVTARWKVAVKTSSGGAIGATLVSPDRTVVAVCNATDGKYPSWGFGRRPLSPAPADGLVFEAGRIDGLRVPATVTKVLVEVPGEKVLREALLGSDGIYRIGVVPSPPGTARGATIQKPRIRGYDANGRKVLDRVIPFAIQKLPAITFPIQKQPVTPHR</sequence>
<keyword evidence="1" id="KW-0472">Membrane</keyword>
<evidence type="ECO:0000313" key="3">
    <source>
        <dbReference type="Proteomes" id="UP001501705"/>
    </source>
</evidence>
<proteinExistence type="predicted"/>
<dbReference type="RefSeq" id="WP_344236017.1">
    <property type="nucleotide sequence ID" value="NZ_BAAAPH010000015.1"/>
</dbReference>
<feature type="transmembrane region" description="Helical" evidence="1">
    <location>
        <begin position="40"/>
        <end position="60"/>
    </location>
</feature>
<keyword evidence="3" id="KW-1185">Reference proteome</keyword>
<reference evidence="3" key="1">
    <citation type="journal article" date="2019" name="Int. J. Syst. Evol. Microbiol.">
        <title>The Global Catalogue of Microorganisms (GCM) 10K type strain sequencing project: providing services to taxonomists for standard genome sequencing and annotation.</title>
        <authorList>
            <consortium name="The Broad Institute Genomics Platform"/>
            <consortium name="The Broad Institute Genome Sequencing Center for Infectious Disease"/>
            <person name="Wu L."/>
            <person name="Ma J."/>
        </authorList>
    </citation>
    <scope>NUCLEOTIDE SEQUENCE [LARGE SCALE GENOMIC DNA]</scope>
    <source>
        <strain evidence="3">JCM 15572</strain>
    </source>
</reference>
<evidence type="ECO:0000256" key="1">
    <source>
        <dbReference type="SAM" id="Phobius"/>
    </source>
</evidence>
<evidence type="ECO:0000313" key="2">
    <source>
        <dbReference type="EMBL" id="GAA1584136.1"/>
    </source>
</evidence>
<keyword evidence="1" id="KW-0812">Transmembrane</keyword>
<gene>
    <name evidence="2" type="ORF">GCM10009804_45600</name>
</gene>
<comment type="caution">
    <text evidence="2">The sequence shown here is derived from an EMBL/GenBank/DDBJ whole genome shotgun (WGS) entry which is preliminary data.</text>
</comment>
<organism evidence="2 3">
    <name type="scientific">Kribbella hippodromi</name>
    <dbReference type="NCBI Taxonomy" id="434347"/>
    <lineage>
        <taxon>Bacteria</taxon>
        <taxon>Bacillati</taxon>
        <taxon>Actinomycetota</taxon>
        <taxon>Actinomycetes</taxon>
        <taxon>Propionibacteriales</taxon>
        <taxon>Kribbellaceae</taxon>
        <taxon>Kribbella</taxon>
    </lineage>
</organism>
<accession>A0ABP4PKI6</accession>
<name>A0ABP4PKI6_9ACTN</name>